<reference evidence="3" key="1">
    <citation type="journal article" date="2012" name="G3 (Bethesda)">
        <title>Pichia sorbitophila, an interspecies yeast hybrid reveals early steps of genome resolution following polyploidization.</title>
        <authorList>
            <person name="Leh Louis V."/>
            <person name="Despons L."/>
            <person name="Friedrich A."/>
            <person name="Martin T."/>
            <person name="Durrens P."/>
            <person name="Casaregola S."/>
            <person name="Neuveglise C."/>
            <person name="Fairhead C."/>
            <person name="Marck C."/>
            <person name="Cruz J.A."/>
            <person name="Straub M.L."/>
            <person name="Kugler V."/>
            <person name="Sacerdot C."/>
            <person name="Uzunov Z."/>
            <person name="Thierry A."/>
            <person name="Weiss S."/>
            <person name="Bleykasten C."/>
            <person name="De Montigny J."/>
            <person name="Jacques N."/>
            <person name="Jung P."/>
            <person name="Lemaire M."/>
            <person name="Mallet S."/>
            <person name="Morel G."/>
            <person name="Richard G.F."/>
            <person name="Sarkar A."/>
            <person name="Savel G."/>
            <person name="Schacherer J."/>
            <person name="Seret M.L."/>
            <person name="Talla E."/>
            <person name="Samson G."/>
            <person name="Jubin C."/>
            <person name="Poulain J."/>
            <person name="Vacherie B."/>
            <person name="Barbe V."/>
            <person name="Pelletier E."/>
            <person name="Sherman D.J."/>
            <person name="Westhof E."/>
            <person name="Weissenbach J."/>
            <person name="Baret P.V."/>
            <person name="Wincker P."/>
            <person name="Gaillardin C."/>
            <person name="Dujon B."/>
            <person name="Souciet J.L."/>
        </authorList>
    </citation>
    <scope>NUCLEOTIDE SEQUENCE [LARGE SCALE GENOMIC DNA]</scope>
    <source>
        <strain evidence="3">CBS 270.75 / DBVPG 7215 / KCTC 17166 / NRRL Y-17582</strain>
    </source>
</reference>
<feature type="domain" description="Arrestin-like N-terminal" evidence="1">
    <location>
        <begin position="17"/>
        <end position="129"/>
    </location>
</feature>
<dbReference type="eggNOG" id="ENOG502QWIY">
    <property type="taxonomic scope" value="Eukaryota"/>
</dbReference>
<protein>
    <recommendedName>
        <fullName evidence="1">Arrestin-like N-terminal domain-containing protein</fullName>
    </recommendedName>
</protein>
<keyword evidence="3" id="KW-1185">Reference proteome</keyword>
<dbReference type="GO" id="GO:0005886">
    <property type="term" value="C:plasma membrane"/>
    <property type="evidence" value="ECO:0007669"/>
    <property type="project" value="TreeGrafter"/>
</dbReference>
<dbReference type="GO" id="GO:0070086">
    <property type="term" value="P:ubiquitin-dependent endocytosis"/>
    <property type="evidence" value="ECO:0007669"/>
    <property type="project" value="TreeGrafter"/>
</dbReference>
<evidence type="ECO:0000313" key="2">
    <source>
        <dbReference type="EMBL" id="AET38760.1"/>
    </source>
</evidence>
<dbReference type="KEGG" id="erc:Ecym_3267"/>
<dbReference type="GO" id="GO:0030674">
    <property type="term" value="F:protein-macromolecule adaptor activity"/>
    <property type="evidence" value="ECO:0007669"/>
    <property type="project" value="TreeGrafter"/>
</dbReference>
<dbReference type="Pfam" id="PF00339">
    <property type="entry name" value="Arrestin_N"/>
    <property type="match status" value="1"/>
</dbReference>
<organism evidence="2 3">
    <name type="scientific">Eremothecium cymbalariae (strain CBS 270.75 / DBVPG 7215 / KCTC 17166 / NRRL Y-17582)</name>
    <name type="common">Yeast</name>
    <dbReference type="NCBI Taxonomy" id="931890"/>
    <lineage>
        <taxon>Eukaryota</taxon>
        <taxon>Fungi</taxon>
        <taxon>Dikarya</taxon>
        <taxon>Ascomycota</taxon>
        <taxon>Saccharomycotina</taxon>
        <taxon>Saccharomycetes</taxon>
        <taxon>Saccharomycetales</taxon>
        <taxon>Saccharomycetaceae</taxon>
        <taxon>Eremothecium</taxon>
    </lineage>
</organism>
<name>G8JRJ1_ERECY</name>
<dbReference type="CDD" id="cd22952">
    <property type="entry name" value="ART10-like"/>
    <property type="match status" value="1"/>
</dbReference>
<dbReference type="OrthoDB" id="3365616at2759"/>
<dbReference type="FunCoup" id="G8JRJ1">
    <property type="interactions" value="47"/>
</dbReference>
<gene>
    <name evidence="2" type="ordered locus">Ecym_3267</name>
</gene>
<evidence type="ECO:0000259" key="1">
    <source>
        <dbReference type="Pfam" id="PF00339"/>
    </source>
</evidence>
<dbReference type="InParanoid" id="G8JRJ1"/>
<dbReference type="GO" id="GO:0005829">
    <property type="term" value="C:cytosol"/>
    <property type="evidence" value="ECO:0007669"/>
    <property type="project" value="TreeGrafter"/>
</dbReference>
<dbReference type="HOGENOM" id="CLU_540776_0_0_1"/>
<dbReference type="EMBL" id="CP002499">
    <property type="protein sequence ID" value="AET38760.1"/>
    <property type="molecule type" value="Genomic_DNA"/>
</dbReference>
<accession>G8JRJ1</accession>
<evidence type="ECO:0000313" key="3">
    <source>
        <dbReference type="Proteomes" id="UP000006790"/>
    </source>
</evidence>
<sequence>MAPTVSIRLHPSCNGEYYTEREIISGSIVLELKELTYIERLTVSLRGITQTTTIIETDRYHAQQSKQKLRWPYEKDRSTHVVFNESIILFPSKKVSDVLGEEEGGFGVTQGRYCYNFSFQLAGNHKCLSQHQAKYESFLEGEKAVINGSHLPPSFNDSNIGKNPESVDLFFYSLGRVRYVLKTDLTLGEPQKYSLAPGSLIADTQLIKFMPTQCNSCTDPCQYMVNPSRAVLSYCSPEVLLPGDAGNVTLQVNSKGLDQLHRMDYLFKQNTDKFDRLQLLFNKPSYGLDIKLVYLQLDLIEHVDYLANNIKNNNISQLTVMIEKMDYNLSLEKLHQTKNDMWELPIELGWNANLNRLRFNEENYTHRGNKLFSFTSCNIERRFWLKLKLSWKIQGMPINTEVIIDPVTVFADVAQSLIIQPPPEYEEPPPKYEEILP</sequence>
<dbReference type="GeneID" id="11468842"/>
<dbReference type="PANTHER" id="PTHR11188">
    <property type="entry name" value="ARRESTIN DOMAIN CONTAINING PROTEIN"/>
    <property type="match status" value="1"/>
</dbReference>
<dbReference type="InterPro" id="IPR014752">
    <property type="entry name" value="Arrestin-like_C"/>
</dbReference>
<dbReference type="RefSeq" id="XP_003645577.1">
    <property type="nucleotide sequence ID" value="XM_003645529.1"/>
</dbReference>
<dbReference type="Gene3D" id="2.60.40.640">
    <property type="match status" value="1"/>
</dbReference>
<dbReference type="STRING" id="931890.G8JRJ1"/>
<dbReference type="AlphaFoldDB" id="G8JRJ1"/>
<dbReference type="PANTHER" id="PTHR11188:SF17">
    <property type="entry name" value="FI21816P1"/>
    <property type="match status" value="1"/>
</dbReference>
<dbReference type="GO" id="GO:0031625">
    <property type="term" value="F:ubiquitin protein ligase binding"/>
    <property type="evidence" value="ECO:0007669"/>
    <property type="project" value="TreeGrafter"/>
</dbReference>
<dbReference type="OMA" id="YSFKTCT"/>
<proteinExistence type="predicted"/>
<dbReference type="InterPro" id="IPR011021">
    <property type="entry name" value="Arrestin-like_N"/>
</dbReference>
<dbReference type="InterPro" id="IPR050357">
    <property type="entry name" value="Arrestin_domain-protein"/>
</dbReference>
<dbReference type="Proteomes" id="UP000006790">
    <property type="component" value="Chromosome 3"/>
</dbReference>